<dbReference type="EMBL" id="LLXL01005390">
    <property type="protein sequence ID" value="PKK56598.1"/>
    <property type="molecule type" value="Genomic_DNA"/>
</dbReference>
<protein>
    <submittedName>
        <fullName evidence="2">Uncharacterized protein</fullName>
    </submittedName>
</protein>
<gene>
    <name evidence="2" type="ORF">RhiirC2_799677</name>
</gene>
<proteinExistence type="predicted"/>
<evidence type="ECO:0000313" key="3">
    <source>
        <dbReference type="Proteomes" id="UP000233469"/>
    </source>
</evidence>
<accession>A0A2N1M4S1</accession>
<organism evidence="2 3">
    <name type="scientific">Rhizophagus irregularis</name>
    <dbReference type="NCBI Taxonomy" id="588596"/>
    <lineage>
        <taxon>Eukaryota</taxon>
        <taxon>Fungi</taxon>
        <taxon>Fungi incertae sedis</taxon>
        <taxon>Mucoromycota</taxon>
        <taxon>Glomeromycotina</taxon>
        <taxon>Glomeromycetes</taxon>
        <taxon>Glomerales</taxon>
        <taxon>Glomeraceae</taxon>
        <taxon>Rhizophagus</taxon>
    </lineage>
</organism>
<sequence length="50" mass="5665">MEVRSLKNESHSKPQDDTHPNPSMSNITYVPISVATSPSQHQYFILSFSM</sequence>
<feature type="region of interest" description="Disordered" evidence="1">
    <location>
        <begin position="1"/>
        <end position="27"/>
    </location>
</feature>
<dbReference type="Proteomes" id="UP000233469">
    <property type="component" value="Unassembled WGS sequence"/>
</dbReference>
<reference evidence="2 3" key="2">
    <citation type="submission" date="2017-10" db="EMBL/GenBank/DDBJ databases">
        <title>Extensive intraspecific genome diversity in a model arbuscular mycorrhizal fungus.</title>
        <authorList>
            <person name="Chen E.C.H."/>
            <person name="Morin E."/>
            <person name="Baudet D."/>
            <person name="Noel J."/>
            <person name="Ndikumana S."/>
            <person name="Charron P."/>
            <person name="St-Onge C."/>
            <person name="Giorgi J."/>
            <person name="Grigoriev I.V."/>
            <person name="Roux C."/>
            <person name="Martin F.M."/>
            <person name="Corradi N."/>
        </authorList>
    </citation>
    <scope>NUCLEOTIDE SEQUENCE [LARGE SCALE GENOMIC DNA]</scope>
    <source>
        <strain evidence="2 3">C2</strain>
    </source>
</reference>
<reference evidence="2 3" key="1">
    <citation type="submission" date="2016-04" db="EMBL/GenBank/DDBJ databases">
        <title>Genome analyses suggest a sexual origin of heterokaryosis in a supposedly ancient asexual fungus.</title>
        <authorList>
            <person name="Ropars J."/>
            <person name="Sedzielewska K."/>
            <person name="Noel J."/>
            <person name="Charron P."/>
            <person name="Farinelli L."/>
            <person name="Marton T."/>
            <person name="Kruger M."/>
            <person name="Pelin A."/>
            <person name="Brachmann A."/>
            <person name="Corradi N."/>
        </authorList>
    </citation>
    <scope>NUCLEOTIDE SEQUENCE [LARGE SCALE GENOMIC DNA]</scope>
    <source>
        <strain evidence="2 3">C2</strain>
    </source>
</reference>
<evidence type="ECO:0000256" key="1">
    <source>
        <dbReference type="SAM" id="MobiDB-lite"/>
    </source>
</evidence>
<comment type="caution">
    <text evidence="2">The sequence shown here is derived from an EMBL/GenBank/DDBJ whole genome shotgun (WGS) entry which is preliminary data.</text>
</comment>
<evidence type="ECO:0000313" key="2">
    <source>
        <dbReference type="EMBL" id="PKK56598.1"/>
    </source>
</evidence>
<dbReference type="AlphaFoldDB" id="A0A2N1M4S1"/>
<name>A0A2N1M4S1_9GLOM</name>
<feature type="compositionally biased region" description="Basic and acidic residues" evidence="1">
    <location>
        <begin position="1"/>
        <end position="19"/>
    </location>
</feature>